<proteinExistence type="inferred from homology"/>
<dbReference type="SUPFAM" id="SSF111369">
    <property type="entry name" value="HlyD-like secretion proteins"/>
    <property type="match status" value="1"/>
</dbReference>
<evidence type="ECO:0000259" key="4">
    <source>
        <dbReference type="Pfam" id="PF25954"/>
    </source>
</evidence>
<feature type="domain" description="YknX-like C-terminal permuted SH3-like" evidence="5">
    <location>
        <begin position="283"/>
        <end position="359"/>
    </location>
</feature>
<dbReference type="InterPro" id="IPR058625">
    <property type="entry name" value="MdtA-like_BSH"/>
</dbReference>
<feature type="domain" description="Multidrug resistance protein MdtA-like barrel-sandwich hybrid" evidence="3">
    <location>
        <begin position="77"/>
        <end position="190"/>
    </location>
</feature>
<dbReference type="PANTHER" id="PTHR30469:SF36">
    <property type="entry name" value="BLL3903 PROTEIN"/>
    <property type="match status" value="1"/>
</dbReference>
<comment type="caution">
    <text evidence="6">The sequence shown here is derived from an EMBL/GenBank/DDBJ whole genome shotgun (WGS) entry which is preliminary data.</text>
</comment>
<dbReference type="STRING" id="1225564.AA309_00405"/>
<evidence type="ECO:0000259" key="3">
    <source>
        <dbReference type="Pfam" id="PF25917"/>
    </source>
</evidence>
<dbReference type="Pfam" id="PF25989">
    <property type="entry name" value="YknX_C"/>
    <property type="match status" value="1"/>
</dbReference>
<evidence type="ECO:0000256" key="1">
    <source>
        <dbReference type="ARBA" id="ARBA00009477"/>
    </source>
</evidence>
<dbReference type="OrthoDB" id="9806939at2"/>
<dbReference type="InterPro" id="IPR006143">
    <property type="entry name" value="RND_pump_MFP"/>
</dbReference>
<dbReference type="PANTHER" id="PTHR30469">
    <property type="entry name" value="MULTIDRUG RESISTANCE PROTEIN MDTA"/>
    <property type="match status" value="1"/>
</dbReference>
<dbReference type="NCBIfam" id="TIGR01730">
    <property type="entry name" value="RND_mfp"/>
    <property type="match status" value="1"/>
</dbReference>
<organism evidence="6 7">
    <name type="scientific">Microvirga vignae</name>
    <dbReference type="NCBI Taxonomy" id="1225564"/>
    <lineage>
        <taxon>Bacteria</taxon>
        <taxon>Pseudomonadati</taxon>
        <taxon>Pseudomonadota</taxon>
        <taxon>Alphaproteobacteria</taxon>
        <taxon>Hyphomicrobiales</taxon>
        <taxon>Methylobacteriaceae</taxon>
        <taxon>Microvirga</taxon>
    </lineage>
</organism>
<keyword evidence="2" id="KW-0175">Coiled coil</keyword>
<dbReference type="PATRIC" id="fig|1225564.3.peg.3173"/>
<reference evidence="6 7" key="1">
    <citation type="submission" date="2015-05" db="EMBL/GenBank/DDBJ databases">
        <title>Draft genome sequence of Microvirga vignae strain BR3299, a novel nitrogen fixing bacteria isolated from Brazil semi-aired region.</title>
        <authorList>
            <person name="Zilli J.E."/>
            <person name="Passos S.R."/>
            <person name="Leite J."/>
            <person name="Baldani J.I."/>
            <person name="Xavier G.R."/>
            <person name="Rumjaneck N.G."/>
            <person name="Simoes-Araujo J.L."/>
        </authorList>
    </citation>
    <scope>NUCLEOTIDE SEQUENCE [LARGE SCALE GENOMIC DNA]</scope>
    <source>
        <strain evidence="6 7">BR3299</strain>
    </source>
</reference>
<dbReference type="Pfam" id="PF25917">
    <property type="entry name" value="BSH_RND"/>
    <property type="match status" value="1"/>
</dbReference>
<dbReference type="GO" id="GO:0015562">
    <property type="term" value="F:efflux transmembrane transporter activity"/>
    <property type="evidence" value="ECO:0007669"/>
    <property type="project" value="TreeGrafter"/>
</dbReference>
<keyword evidence="7" id="KW-1185">Reference proteome</keyword>
<dbReference type="Pfam" id="PF25954">
    <property type="entry name" value="Beta-barrel_RND_2"/>
    <property type="match status" value="1"/>
</dbReference>
<evidence type="ECO:0000313" key="6">
    <source>
        <dbReference type="EMBL" id="KLK94953.1"/>
    </source>
</evidence>
<accession>A0A0H1RID3</accession>
<evidence type="ECO:0000256" key="2">
    <source>
        <dbReference type="SAM" id="Coils"/>
    </source>
</evidence>
<dbReference type="Gene3D" id="1.10.287.470">
    <property type="entry name" value="Helix hairpin bin"/>
    <property type="match status" value="1"/>
</dbReference>
<evidence type="ECO:0000313" key="7">
    <source>
        <dbReference type="Proteomes" id="UP000035489"/>
    </source>
</evidence>
<comment type="similarity">
    <text evidence="1">Belongs to the membrane fusion protein (MFP) (TC 8.A.1) family.</text>
</comment>
<gene>
    <name evidence="6" type="ORF">AA309_00405</name>
</gene>
<dbReference type="AlphaFoldDB" id="A0A0H1RID3"/>
<dbReference type="InterPro" id="IPR058637">
    <property type="entry name" value="YknX-like_C"/>
</dbReference>
<dbReference type="Gene3D" id="2.40.420.20">
    <property type="match status" value="1"/>
</dbReference>
<feature type="coiled-coil region" evidence="2">
    <location>
        <begin position="142"/>
        <end position="169"/>
    </location>
</feature>
<feature type="domain" description="CusB-like beta-barrel" evidence="4">
    <location>
        <begin position="204"/>
        <end position="274"/>
    </location>
</feature>
<dbReference type="InterPro" id="IPR058792">
    <property type="entry name" value="Beta-barrel_RND_2"/>
</dbReference>
<dbReference type="EMBL" id="LCYG01000003">
    <property type="protein sequence ID" value="KLK94953.1"/>
    <property type="molecule type" value="Genomic_DNA"/>
</dbReference>
<dbReference type="GO" id="GO:1990281">
    <property type="term" value="C:efflux pump complex"/>
    <property type="evidence" value="ECO:0007669"/>
    <property type="project" value="TreeGrafter"/>
</dbReference>
<dbReference type="Proteomes" id="UP000035489">
    <property type="component" value="Unassembled WGS sequence"/>
</dbReference>
<sequence>MKRRIVVSLVFLFAILLCAGLIGFNIFRDKMITQFFANMKPPAQTVSAAKVEARSWTPSIAAIGTAKAANGVELAFETAGIVKEIKFKANQNVREGDVLVQLDDTVERADIQDVQAAVKTAESAFERAKTLSSRGFGTEANFDQASAVLAAARSRLARLEATLEQKALKAPFSGVIGIPRVDVGQYLQPGSVIASFQDLDSMKVDFTVPEQLADDVKLGQDVRVGVSEADLPYKGRVTGKDPRVDPKTRLVSVQALIEDNKNRAILPGQFLHVEVILPEQPNVITVPQTAVITSLYGDYVYTIEQEERAGNQVQVVKQVFVKTGRRRGGTLEILSGITPGQQVVASGQNKLQAGSTVKIDNTIDVTKLDATKLANGQ</sequence>
<protein>
    <submittedName>
        <fullName evidence="6">RND transporter MFP subunit</fullName>
    </submittedName>
</protein>
<dbReference type="Gene3D" id="2.40.30.170">
    <property type="match status" value="1"/>
</dbReference>
<evidence type="ECO:0000259" key="5">
    <source>
        <dbReference type="Pfam" id="PF25989"/>
    </source>
</evidence>
<dbReference type="Gene3D" id="2.40.50.100">
    <property type="match status" value="1"/>
</dbReference>
<dbReference type="RefSeq" id="WP_047187007.1">
    <property type="nucleotide sequence ID" value="NZ_LCYG01000003.1"/>
</dbReference>
<name>A0A0H1RID3_9HYPH</name>